<evidence type="ECO:0000313" key="2">
    <source>
        <dbReference type="EMBL" id="MCX2981988.1"/>
    </source>
</evidence>
<dbReference type="GO" id="GO:0016740">
    <property type="term" value="F:transferase activity"/>
    <property type="evidence" value="ECO:0007669"/>
    <property type="project" value="UniProtKB-KW"/>
</dbReference>
<dbReference type="Pfam" id="PF02515">
    <property type="entry name" value="CoA_transf_3"/>
    <property type="match status" value="1"/>
</dbReference>
<dbReference type="Proteomes" id="UP001143362">
    <property type="component" value="Unassembled WGS sequence"/>
</dbReference>
<protein>
    <submittedName>
        <fullName evidence="2">CoA transferase</fullName>
    </submittedName>
</protein>
<dbReference type="InterPro" id="IPR044855">
    <property type="entry name" value="CoA-Trfase_III_dom3_sf"/>
</dbReference>
<dbReference type="Gene3D" id="3.40.50.10540">
    <property type="entry name" value="Crotonobetainyl-coa:carnitine coa-transferase, domain 1"/>
    <property type="match status" value="1"/>
</dbReference>
<evidence type="ECO:0000256" key="1">
    <source>
        <dbReference type="ARBA" id="ARBA00022679"/>
    </source>
</evidence>
<organism evidence="2 3">
    <name type="scientific">Candidatus Litorirhabdus singularis</name>
    <dbReference type="NCBI Taxonomy" id="2518993"/>
    <lineage>
        <taxon>Bacteria</taxon>
        <taxon>Pseudomonadati</taxon>
        <taxon>Pseudomonadota</taxon>
        <taxon>Gammaproteobacteria</taxon>
        <taxon>Cellvibrionales</taxon>
        <taxon>Halieaceae</taxon>
        <taxon>Candidatus Litorirhabdus</taxon>
    </lineage>
</organism>
<dbReference type="RefSeq" id="WP_279245982.1">
    <property type="nucleotide sequence ID" value="NZ_SHNN01000002.1"/>
</dbReference>
<sequence length="399" mass="42298">MKSILEGVRVLDLAQVLAGPFGAAMLGDLGADVVKIEPLRGDESRHLGPATGKDSAMFIGVNRNKRGMAIDLTSSAGQEVLQRLVSGADIIVDNMRPSAKARLGIDYATLEAINPRIIAVNVSAFGTSGPYAGRPGIDPLAQALGGIMSITGHPGAAPLKTGSPIVDATTAHLVVIAALAALRRRDHTGHGELIEVNLLDALFNLQPTIMSQYMVADYVQPPTGCGSELMAPYGLFQSLEGDYWQITALTQKFFGNLCKALTAEHLLDNPDYATNELRMQNRAILEQELAALVSRFESTDLAQRFANNDVMAAPVNSIPAATRDPQLLHNGMITHTEHAALGTIKTATLPLHFSAENQPGAPSAAPVLGQHNTEVLVELGYSQEAISELLVQGVLHSEG</sequence>
<dbReference type="InterPro" id="IPR023606">
    <property type="entry name" value="CoA-Trfase_III_dom_1_sf"/>
</dbReference>
<dbReference type="InterPro" id="IPR003673">
    <property type="entry name" value="CoA-Trfase_fam_III"/>
</dbReference>
<dbReference type="InterPro" id="IPR050483">
    <property type="entry name" value="CoA-transferase_III_domain"/>
</dbReference>
<accession>A0ABT3TI39</accession>
<gene>
    <name evidence="2" type="ORF">EYC98_14085</name>
</gene>
<proteinExistence type="predicted"/>
<reference evidence="2" key="1">
    <citation type="submission" date="2019-02" db="EMBL/GenBank/DDBJ databases">
        <authorList>
            <person name="Li S.-H."/>
        </authorList>
    </citation>
    <scope>NUCLEOTIDE SEQUENCE</scope>
    <source>
        <strain evidence="2">IMCC14734</strain>
    </source>
</reference>
<name>A0ABT3TI39_9GAMM</name>
<dbReference type="EMBL" id="SHNN01000002">
    <property type="protein sequence ID" value="MCX2981988.1"/>
    <property type="molecule type" value="Genomic_DNA"/>
</dbReference>
<keyword evidence="3" id="KW-1185">Reference proteome</keyword>
<dbReference type="Gene3D" id="3.30.1540.10">
    <property type="entry name" value="formyl-coa transferase, domain 3"/>
    <property type="match status" value="1"/>
</dbReference>
<dbReference type="PANTHER" id="PTHR48207:SF4">
    <property type="entry name" value="BLL6097 PROTEIN"/>
    <property type="match status" value="1"/>
</dbReference>
<keyword evidence="1 2" id="KW-0808">Transferase</keyword>
<dbReference type="SUPFAM" id="SSF89796">
    <property type="entry name" value="CoA-transferase family III (CaiB/BaiF)"/>
    <property type="match status" value="1"/>
</dbReference>
<evidence type="ECO:0000313" key="3">
    <source>
        <dbReference type="Proteomes" id="UP001143362"/>
    </source>
</evidence>
<dbReference type="PANTHER" id="PTHR48207">
    <property type="entry name" value="SUCCINATE--HYDROXYMETHYLGLUTARATE COA-TRANSFERASE"/>
    <property type="match status" value="1"/>
</dbReference>
<comment type="caution">
    <text evidence="2">The sequence shown here is derived from an EMBL/GenBank/DDBJ whole genome shotgun (WGS) entry which is preliminary data.</text>
</comment>